<proteinExistence type="predicted"/>
<reference evidence="1" key="1">
    <citation type="journal article" date="2021" name="Proc. Natl. Acad. Sci. U.S.A.">
        <title>A Catalog of Tens of Thousands of Viruses from Human Metagenomes Reveals Hidden Associations with Chronic Diseases.</title>
        <authorList>
            <person name="Tisza M.J."/>
            <person name="Buck C.B."/>
        </authorList>
    </citation>
    <scope>NUCLEOTIDE SEQUENCE</scope>
    <source>
        <strain evidence="1">CtKmJ5</strain>
    </source>
</reference>
<sequence>MDRFLIPLDSRFPLTHTYVNASENLRCHG</sequence>
<dbReference type="EMBL" id="BK032705">
    <property type="protein sequence ID" value="DAF56013.1"/>
    <property type="molecule type" value="Genomic_DNA"/>
</dbReference>
<protein>
    <submittedName>
        <fullName evidence="1">Uncharacterized protein</fullName>
    </submittedName>
</protein>
<evidence type="ECO:0000313" key="1">
    <source>
        <dbReference type="EMBL" id="DAF56013.1"/>
    </source>
</evidence>
<accession>A0A8S5SY61</accession>
<name>A0A8S5SY61_9CAUD</name>
<organism evidence="1">
    <name type="scientific">Podoviridae sp. ctKmJ5</name>
    <dbReference type="NCBI Taxonomy" id="2827732"/>
    <lineage>
        <taxon>Viruses</taxon>
        <taxon>Duplodnaviria</taxon>
        <taxon>Heunggongvirae</taxon>
        <taxon>Uroviricota</taxon>
        <taxon>Caudoviricetes</taxon>
    </lineage>
</organism>